<dbReference type="PANTHER" id="PTHR47396">
    <property type="entry name" value="TYPE I RESTRICTION ENZYME ECOKI R PROTEIN"/>
    <property type="match status" value="1"/>
</dbReference>
<proteinExistence type="predicted"/>
<dbReference type="EMBL" id="NBTX02000004">
    <property type="protein sequence ID" value="PNL62745.1"/>
    <property type="molecule type" value="Genomic_DNA"/>
</dbReference>
<evidence type="ECO:0000256" key="1">
    <source>
        <dbReference type="SAM" id="Coils"/>
    </source>
</evidence>
<dbReference type="InterPro" id="IPR050742">
    <property type="entry name" value="Helicase_Restrict-Modif_Enz"/>
</dbReference>
<dbReference type="PROSITE" id="PS51192">
    <property type="entry name" value="HELICASE_ATP_BIND_1"/>
    <property type="match status" value="1"/>
</dbReference>
<organism evidence="3 4">
    <name type="scientific">Legionella anisa</name>
    <dbReference type="NCBI Taxonomy" id="28082"/>
    <lineage>
        <taxon>Bacteria</taxon>
        <taxon>Pseudomonadati</taxon>
        <taxon>Pseudomonadota</taxon>
        <taxon>Gammaproteobacteria</taxon>
        <taxon>Legionellales</taxon>
        <taxon>Legionellaceae</taxon>
        <taxon>Legionella</taxon>
    </lineage>
</organism>
<comment type="caution">
    <text evidence="3">The sequence shown here is derived from an EMBL/GenBank/DDBJ whole genome shotgun (WGS) entry which is preliminary data.</text>
</comment>
<dbReference type="Pfam" id="PF04851">
    <property type="entry name" value="ResIII"/>
    <property type="match status" value="1"/>
</dbReference>
<dbReference type="PANTHER" id="PTHR47396:SF1">
    <property type="entry name" value="ATP-DEPENDENT HELICASE IRC3-RELATED"/>
    <property type="match status" value="1"/>
</dbReference>
<evidence type="ECO:0000259" key="2">
    <source>
        <dbReference type="PROSITE" id="PS51192"/>
    </source>
</evidence>
<feature type="coiled-coil region" evidence="1">
    <location>
        <begin position="929"/>
        <end position="991"/>
    </location>
</feature>
<keyword evidence="4" id="KW-1185">Reference proteome</keyword>
<dbReference type="InterPro" id="IPR006935">
    <property type="entry name" value="Helicase/UvrB_N"/>
</dbReference>
<evidence type="ECO:0000313" key="4">
    <source>
        <dbReference type="Proteomes" id="UP000192511"/>
    </source>
</evidence>
<dbReference type="SMART" id="SM00487">
    <property type="entry name" value="DEXDc"/>
    <property type="match status" value="1"/>
</dbReference>
<dbReference type="GO" id="GO:0005524">
    <property type="term" value="F:ATP binding"/>
    <property type="evidence" value="ECO:0007669"/>
    <property type="project" value="InterPro"/>
</dbReference>
<dbReference type="Proteomes" id="UP000192511">
    <property type="component" value="Unassembled WGS sequence"/>
</dbReference>
<keyword evidence="1" id="KW-0175">Coiled coil</keyword>
<accession>A0AAX0WX45</accession>
<name>A0AAX0WX45_9GAMM</name>
<dbReference type="Gene3D" id="3.40.50.300">
    <property type="entry name" value="P-loop containing nucleotide triphosphate hydrolases"/>
    <property type="match status" value="1"/>
</dbReference>
<feature type="domain" description="Helicase ATP-binding" evidence="2">
    <location>
        <begin position="185"/>
        <end position="376"/>
    </location>
</feature>
<evidence type="ECO:0000313" key="3">
    <source>
        <dbReference type="EMBL" id="PNL62745.1"/>
    </source>
</evidence>
<dbReference type="AlphaFoldDB" id="A0AAX0WX45"/>
<dbReference type="InterPro" id="IPR014001">
    <property type="entry name" value="Helicase_ATP-bd"/>
</dbReference>
<dbReference type="SUPFAM" id="SSF52540">
    <property type="entry name" value="P-loop containing nucleoside triphosphate hydrolases"/>
    <property type="match status" value="2"/>
</dbReference>
<reference evidence="3" key="1">
    <citation type="submission" date="2017-12" db="EMBL/GenBank/DDBJ databases">
        <title>FDA dAtabase for Regulatory Grade micrObial Sequences (FDA-ARGOS): Supporting development and validation of Infectious Disease Dx tests.</title>
        <authorList>
            <person name="Kerrigan L."/>
            <person name="Tallon L.J."/>
            <person name="Sadzewicz L."/>
            <person name="Sengamalay N."/>
            <person name="Ott S."/>
            <person name="Godinez A."/>
            <person name="Nagaraj S."/>
            <person name="Vavikolanu K."/>
            <person name="Vyas G."/>
            <person name="Nadendla S."/>
            <person name="Aluvathingal J."/>
            <person name="Sichtig H."/>
        </authorList>
    </citation>
    <scope>NUCLEOTIDE SEQUENCE [LARGE SCALE GENOMIC DNA]</scope>
    <source>
        <strain evidence="3">FDAARGOS_200</strain>
    </source>
</reference>
<dbReference type="InterPro" id="IPR027417">
    <property type="entry name" value="P-loop_NTPase"/>
</dbReference>
<dbReference type="RefSeq" id="WP_019234793.1">
    <property type="nucleotide sequence ID" value="NZ_CAXYJI010000028.1"/>
</dbReference>
<gene>
    <name evidence="3" type="ORF">A6J39_016880</name>
</gene>
<dbReference type="GO" id="GO:0003677">
    <property type="term" value="F:DNA binding"/>
    <property type="evidence" value="ECO:0007669"/>
    <property type="project" value="InterPro"/>
</dbReference>
<dbReference type="GeneID" id="98064847"/>
<protein>
    <recommendedName>
        <fullName evidence="2">Helicase ATP-binding domain-containing protein</fullName>
    </recommendedName>
</protein>
<dbReference type="GO" id="GO:0016787">
    <property type="term" value="F:hydrolase activity"/>
    <property type="evidence" value="ECO:0007669"/>
    <property type="project" value="InterPro"/>
</dbReference>
<sequence length="995" mass="111149">MGASRDVVEQQIKDLKDYTDTVAAVHLLKEVVTNGAVVTIGTAKESIDIENNKKDPKIGNVVKAILAKAGKPGESTKWEDKGDGKPHLEAAITIGGAVYTIDLVFEGNDHTVDTTQNYTLNITSKLTSEVTRGKLFFDHDHTATVKLTYDKDGDLRAVTKKGLAVDTKSFVPYAYQNEILAKFHDSLVAKKEQRLAIMGTGSGKSIVMAGIAQAVGRTVMIVPDQTLVNQQSKETTDLLNAGMINGSKAVPARVFTLETLKGKVDVLWDTLENDLSDIEEEDVLKIKEYFRKVIAGTEPFDQIVLQAEHPLFKIIASEIKDSMVLIDESHRHTFKPEDAEILKGIKDRNSVLALTATPTSELYGLFQGDPLDDLSLGAAIQLGTIRPIKDEVAYLDEKSLIDQAVTHYFDDYYLEAGMSGYVDPIELKKQIIQAEIGIEDSVAQERAINQALELNRIRCQRNMGFSDDKVTREKLAEIYQKIANGDVPTIEKYQDEVAKLRQKSECDARLKLTQKFGAVDEIEFRKTVAKPVVNLKQDIDKEQQKDIQRTINSYALALVLNDKHTDIAEKDRTHKLDDYLKECDQHIAKYKTKNDEIPKPFLTKLQSCETKSRETLKEALEKLGAPISKLPTEQKEAITKLILDRAEAMVTKVKTSQPISEVITGATQPNLVALKATENYSGAIDMRTAQTTIDEQLAQIEVGLRTHIVADQVIATGVSIRDILNVQIINTNSPVIESDINVINGILSGPQAAGRCVRNKDVEARAQQYIDERYQGKGLILTLDAIIDPRNSAERTREVMKNREKQALKEAKVLHLLKTELKGFDAFKLFQQCVPLHEKIESLIEKLDTLNNLLKDQQKTMGTKKDTVVKISEQHSSRKLELLSEIDGLDRELHIIPGRKGRDGATPLPSEYARNPSLYLIWVKASLKRASLESETKEVRDTIKELEVEIEKIGEKVLELQETIKDGSVKLEKLKAEEELLLQQMEEVSKEFTSV</sequence>
<dbReference type="GO" id="GO:0005829">
    <property type="term" value="C:cytosol"/>
    <property type="evidence" value="ECO:0007669"/>
    <property type="project" value="TreeGrafter"/>
</dbReference>